<feature type="transmembrane region" description="Helical" evidence="1">
    <location>
        <begin position="60"/>
        <end position="78"/>
    </location>
</feature>
<keyword evidence="1" id="KW-1133">Transmembrane helix</keyword>
<proteinExistence type="predicted"/>
<dbReference type="RefSeq" id="WP_249332661.1">
    <property type="nucleotide sequence ID" value="NZ_JACRSY010000012.1"/>
</dbReference>
<keyword evidence="1" id="KW-0472">Membrane</keyword>
<sequence>MQTRTKLLTLLLIPIAILVSYLYGLFPDSWERFYSLGINKWFIKILSSITGIFPFSLFEWGIYIGVITLIGYTLYTLFRIFTHLDMGLKIFLNYLLNLGVTASILFFIFIVGWAANYKRPHFSEKYGIVMADYTPEQLGELYSYLLDQAGKIREELPEDENGNAIPYGDHQDIFRRAQAGYDIAGQAFEALNGHYGKAKAVFASPLMNYTGITGIYSPFTGEPNINIAVPPITIPSTTCHEMAHQRGYGFESECNFIAYITSMANPDLDFQYSAYIMAISYTSNALAQADREILLSINATMSDKVYKDLVNINEFWDSYKGGVKETAEQINNAYLQSNGVESGTESYGEMVNLLLALYDKYH</sequence>
<feature type="transmembrane region" description="Helical" evidence="1">
    <location>
        <begin position="7"/>
        <end position="26"/>
    </location>
</feature>
<comment type="caution">
    <text evidence="2">The sequence shown here is derived from an EMBL/GenBank/DDBJ whole genome shotgun (WGS) entry which is preliminary data.</text>
</comment>
<dbReference type="Proteomes" id="UP000655830">
    <property type="component" value="Unassembled WGS sequence"/>
</dbReference>
<dbReference type="Pfam" id="PF12725">
    <property type="entry name" value="DUF3810"/>
    <property type="match status" value="1"/>
</dbReference>
<keyword evidence="1" id="KW-0812">Transmembrane</keyword>
<protein>
    <submittedName>
        <fullName evidence="2">DUF3810 domain-containing protein</fullName>
    </submittedName>
</protein>
<evidence type="ECO:0000256" key="1">
    <source>
        <dbReference type="SAM" id="Phobius"/>
    </source>
</evidence>
<dbReference type="AlphaFoldDB" id="A0A926EKC3"/>
<evidence type="ECO:0000313" key="3">
    <source>
        <dbReference type="Proteomes" id="UP000655830"/>
    </source>
</evidence>
<keyword evidence="3" id="KW-1185">Reference proteome</keyword>
<dbReference type="InterPro" id="IPR024294">
    <property type="entry name" value="DUF3810"/>
</dbReference>
<reference evidence="2" key="1">
    <citation type="submission" date="2020-08" db="EMBL/GenBank/DDBJ databases">
        <title>Genome public.</title>
        <authorList>
            <person name="Liu C."/>
            <person name="Sun Q."/>
        </authorList>
    </citation>
    <scope>NUCLEOTIDE SEQUENCE</scope>
    <source>
        <strain evidence="2">NSJ-12</strain>
    </source>
</reference>
<evidence type="ECO:0000313" key="2">
    <source>
        <dbReference type="EMBL" id="MBC8579707.1"/>
    </source>
</evidence>
<feature type="transmembrane region" description="Helical" evidence="1">
    <location>
        <begin position="90"/>
        <end position="115"/>
    </location>
</feature>
<gene>
    <name evidence="2" type="ORF">H8718_09210</name>
</gene>
<accession>A0A926EKC3</accession>
<name>A0A926EKC3_9FIRM</name>
<dbReference type="EMBL" id="JACRSY010000012">
    <property type="protein sequence ID" value="MBC8579707.1"/>
    <property type="molecule type" value="Genomic_DNA"/>
</dbReference>
<organism evidence="2 3">
    <name type="scientific">Zhenhengia yiwuensis</name>
    <dbReference type="NCBI Taxonomy" id="2763666"/>
    <lineage>
        <taxon>Bacteria</taxon>
        <taxon>Bacillati</taxon>
        <taxon>Bacillota</taxon>
        <taxon>Clostridia</taxon>
        <taxon>Lachnospirales</taxon>
        <taxon>Lachnospiraceae</taxon>
        <taxon>Zhenhengia</taxon>
    </lineage>
</organism>